<keyword evidence="5" id="KW-0547">Nucleotide-binding</keyword>
<dbReference type="RefSeq" id="WP_213494481.1">
    <property type="nucleotide sequence ID" value="NZ_CP074694.1"/>
</dbReference>
<evidence type="ECO:0000256" key="5">
    <source>
        <dbReference type="ARBA" id="ARBA00022741"/>
    </source>
</evidence>
<organism evidence="12 13">
    <name type="scientific">Telmatocola sphagniphila</name>
    <dbReference type="NCBI Taxonomy" id="1123043"/>
    <lineage>
        <taxon>Bacteria</taxon>
        <taxon>Pseudomonadati</taxon>
        <taxon>Planctomycetota</taxon>
        <taxon>Planctomycetia</taxon>
        <taxon>Gemmatales</taxon>
        <taxon>Gemmataceae</taxon>
    </lineage>
</organism>
<dbReference type="GO" id="GO:0000160">
    <property type="term" value="P:phosphorelay signal transduction system"/>
    <property type="evidence" value="ECO:0007669"/>
    <property type="project" value="UniProtKB-KW"/>
</dbReference>
<dbReference type="SMART" id="SM00387">
    <property type="entry name" value="HATPase_c"/>
    <property type="match status" value="1"/>
</dbReference>
<feature type="domain" description="Histidine kinase" evidence="11">
    <location>
        <begin position="258"/>
        <end position="501"/>
    </location>
</feature>
<evidence type="ECO:0000256" key="10">
    <source>
        <dbReference type="SAM" id="Phobius"/>
    </source>
</evidence>
<dbReference type="PROSITE" id="PS50109">
    <property type="entry name" value="HIS_KIN"/>
    <property type="match status" value="1"/>
</dbReference>
<dbReference type="GO" id="GO:0005524">
    <property type="term" value="F:ATP binding"/>
    <property type="evidence" value="ECO:0007669"/>
    <property type="project" value="UniProtKB-KW"/>
</dbReference>
<dbReference type="InterPro" id="IPR005467">
    <property type="entry name" value="His_kinase_dom"/>
</dbReference>
<evidence type="ECO:0000256" key="6">
    <source>
        <dbReference type="ARBA" id="ARBA00022777"/>
    </source>
</evidence>
<dbReference type="EMBL" id="CP074694">
    <property type="protein sequence ID" value="QVL30610.1"/>
    <property type="molecule type" value="Genomic_DNA"/>
</dbReference>
<comment type="catalytic activity">
    <reaction evidence="1">
        <text>ATP + protein L-histidine = ADP + protein N-phospho-L-histidine.</text>
        <dbReference type="EC" id="2.7.13.3"/>
    </reaction>
</comment>
<keyword evidence="9" id="KW-0175">Coiled coil</keyword>
<evidence type="ECO:0000256" key="4">
    <source>
        <dbReference type="ARBA" id="ARBA00022679"/>
    </source>
</evidence>
<reference evidence="12" key="1">
    <citation type="submission" date="2021-05" db="EMBL/GenBank/DDBJ databases">
        <title>Complete genome sequence of the cellulolytic planctomycete Telmatocola sphagniphila SP2T and characterization of the first cellulase from planctomycetes.</title>
        <authorList>
            <person name="Rakitin A.L."/>
            <person name="Beletsky A.V."/>
            <person name="Naumoff D.G."/>
            <person name="Kulichevskaya I.S."/>
            <person name="Mardanov A.V."/>
            <person name="Ravin N.V."/>
            <person name="Dedysh S.N."/>
        </authorList>
    </citation>
    <scope>NUCLEOTIDE SEQUENCE</scope>
    <source>
        <strain evidence="12">SP2T</strain>
    </source>
</reference>
<keyword evidence="4" id="KW-0808">Transferase</keyword>
<evidence type="ECO:0000256" key="8">
    <source>
        <dbReference type="ARBA" id="ARBA00023012"/>
    </source>
</evidence>
<dbReference type="EC" id="2.7.13.3" evidence="2"/>
<evidence type="ECO:0000256" key="3">
    <source>
        <dbReference type="ARBA" id="ARBA00022553"/>
    </source>
</evidence>
<keyword evidence="10" id="KW-0812">Transmembrane</keyword>
<evidence type="ECO:0000313" key="13">
    <source>
        <dbReference type="Proteomes" id="UP000676194"/>
    </source>
</evidence>
<dbReference type="KEGG" id="tsph:KIH39_17340"/>
<dbReference type="Gene3D" id="3.30.565.10">
    <property type="entry name" value="Histidine kinase-like ATPase, C-terminal domain"/>
    <property type="match status" value="1"/>
</dbReference>
<keyword evidence="8" id="KW-0902">Two-component regulatory system</keyword>
<evidence type="ECO:0000256" key="7">
    <source>
        <dbReference type="ARBA" id="ARBA00022840"/>
    </source>
</evidence>
<sequence>MNYIPWKTLKTYGAMLLAWIVLVGWLSYLLYTRAQISRQNDEASVREWLDETRVFRKTLLEMIEDYITKLDNPDNENLVPLETKAEEIRAQLRSLTFPLQTLANQLPLFPDVERIEIRFPNNPEVNPITWETLDRKPQILQNTLRTLQYEPITGRAIIYCRYHLHAFNRTQRDEREQQLVFRIIGGVVIIGSLLALLAASSLLRRERNRELARLRAERALEHKENEVLNEKLRAEEAERTALEMKSQLFAGIGIMAGSYAHNIKNLLVRPNDLIHRCLEQDGLNSEQLSMMHEVRSTLGTVTERLQEILKTVRRDPTQTAMSPLDLNHLVNDMTKTWSQLCTEKWKLNLQTDLWSEPLIIDADLSHLQQALENLLFNARDATFEMRNHVRDEARNAEPALRKQALIDAAGWRGLVIIRTYREDSQVLLDIQDNGIGMTDEVRERCVETHFTTKRNNALYEGYNAGMGLGLSFVMAVLEHHGAKLEIYSTHLKGTTFRVRFL</sequence>
<dbReference type="GO" id="GO:0004673">
    <property type="term" value="F:protein histidine kinase activity"/>
    <property type="evidence" value="ECO:0007669"/>
    <property type="project" value="UniProtKB-EC"/>
</dbReference>
<gene>
    <name evidence="12" type="ORF">KIH39_17340</name>
</gene>
<dbReference type="InterPro" id="IPR003594">
    <property type="entry name" value="HATPase_dom"/>
</dbReference>
<keyword evidence="10" id="KW-0472">Membrane</keyword>
<feature type="transmembrane region" description="Helical" evidence="10">
    <location>
        <begin position="12"/>
        <end position="31"/>
    </location>
</feature>
<evidence type="ECO:0000259" key="11">
    <source>
        <dbReference type="PROSITE" id="PS50109"/>
    </source>
</evidence>
<keyword evidence="7" id="KW-0067">ATP-binding</keyword>
<evidence type="ECO:0000256" key="1">
    <source>
        <dbReference type="ARBA" id="ARBA00000085"/>
    </source>
</evidence>
<dbReference type="PRINTS" id="PR00344">
    <property type="entry name" value="BCTRLSENSOR"/>
</dbReference>
<evidence type="ECO:0000256" key="2">
    <source>
        <dbReference type="ARBA" id="ARBA00012438"/>
    </source>
</evidence>
<dbReference type="InterPro" id="IPR036890">
    <property type="entry name" value="HATPase_C_sf"/>
</dbReference>
<keyword evidence="13" id="KW-1185">Reference proteome</keyword>
<evidence type="ECO:0000313" key="12">
    <source>
        <dbReference type="EMBL" id="QVL30610.1"/>
    </source>
</evidence>
<evidence type="ECO:0000256" key="9">
    <source>
        <dbReference type="SAM" id="Coils"/>
    </source>
</evidence>
<accession>A0A8E6ETV8</accession>
<dbReference type="InterPro" id="IPR004358">
    <property type="entry name" value="Sig_transdc_His_kin-like_C"/>
</dbReference>
<keyword evidence="10" id="KW-1133">Transmembrane helix</keyword>
<dbReference type="SUPFAM" id="SSF55874">
    <property type="entry name" value="ATPase domain of HSP90 chaperone/DNA topoisomerase II/histidine kinase"/>
    <property type="match status" value="1"/>
</dbReference>
<dbReference type="Proteomes" id="UP000676194">
    <property type="component" value="Chromosome"/>
</dbReference>
<keyword evidence="6 12" id="KW-0418">Kinase</keyword>
<feature type="coiled-coil region" evidence="9">
    <location>
        <begin position="211"/>
        <end position="245"/>
    </location>
</feature>
<proteinExistence type="predicted"/>
<feature type="transmembrane region" description="Helical" evidence="10">
    <location>
        <begin position="179"/>
        <end position="203"/>
    </location>
</feature>
<name>A0A8E6ETV8_9BACT</name>
<dbReference type="AlphaFoldDB" id="A0A8E6ETV8"/>
<dbReference type="Pfam" id="PF02518">
    <property type="entry name" value="HATPase_c"/>
    <property type="match status" value="1"/>
</dbReference>
<keyword evidence="3" id="KW-0597">Phosphoprotein</keyword>
<dbReference type="PANTHER" id="PTHR43065:SF10">
    <property type="entry name" value="PEROXIDE STRESS-ACTIVATED HISTIDINE KINASE MAK3"/>
    <property type="match status" value="1"/>
</dbReference>
<dbReference type="PANTHER" id="PTHR43065">
    <property type="entry name" value="SENSOR HISTIDINE KINASE"/>
    <property type="match status" value="1"/>
</dbReference>
<protein>
    <recommendedName>
        <fullName evidence="2">histidine kinase</fullName>
        <ecNumber evidence="2">2.7.13.3</ecNumber>
    </recommendedName>
</protein>